<name>A0A1F6BWX1_9BACT</name>
<dbReference type="Pfam" id="PF26593">
    <property type="entry name" value="TraC-like"/>
    <property type="match status" value="1"/>
</dbReference>
<proteinExistence type="predicted"/>
<evidence type="ECO:0000313" key="2">
    <source>
        <dbReference type="EMBL" id="OGG41455.1"/>
    </source>
</evidence>
<organism evidence="2 3">
    <name type="scientific">Candidatus Kaiserbacteria bacterium RIFCSPHIGHO2_01_FULL_46_22</name>
    <dbReference type="NCBI Taxonomy" id="1798475"/>
    <lineage>
        <taxon>Bacteria</taxon>
        <taxon>Candidatus Kaiseribacteriota</taxon>
    </lineage>
</organism>
<accession>A0A1F6BWX1</accession>
<gene>
    <name evidence="2" type="ORF">A2837_03015</name>
</gene>
<sequence>MAEKKNTTQNFVPLRDIKDNVVILKNGQMNMVLLASSINFALKSIDEQEAILRQFQAFLNTIDFSLQFYIQSRRLDIQPYLDTLATRESKQDNDLMRIQLREYMQFVKTFTTEVDVMSKSFFIVIPYTPVTASIQSNLGSFKELLGGQKNVYFDDKNFAEHKLQLQQRASLVEQGLSAVGVRTILLQNEELVELYYHIFNPGETGNTAPGSK</sequence>
<dbReference type="Proteomes" id="UP000176322">
    <property type="component" value="Unassembled WGS sequence"/>
</dbReference>
<protein>
    <recommendedName>
        <fullName evidence="1">TraC-like domain-containing protein</fullName>
    </recommendedName>
</protein>
<dbReference type="InterPro" id="IPR058596">
    <property type="entry name" value="TraC-like_dom"/>
</dbReference>
<evidence type="ECO:0000259" key="1">
    <source>
        <dbReference type="Pfam" id="PF26593"/>
    </source>
</evidence>
<evidence type="ECO:0000313" key="3">
    <source>
        <dbReference type="Proteomes" id="UP000176322"/>
    </source>
</evidence>
<dbReference type="AlphaFoldDB" id="A0A1F6BWX1"/>
<reference evidence="2 3" key="1">
    <citation type="journal article" date="2016" name="Nat. Commun.">
        <title>Thousands of microbial genomes shed light on interconnected biogeochemical processes in an aquifer system.</title>
        <authorList>
            <person name="Anantharaman K."/>
            <person name="Brown C.T."/>
            <person name="Hug L.A."/>
            <person name="Sharon I."/>
            <person name="Castelle C.J."/>
            <person name="Probst A.J."/>
            <person name="Thomas B.C."/>
            <person name="Singh A."/>
            <person name="Wilkins M.J."/>
            <person name="Karaoz U."/>
            <person name="Brodie E.L."/>
            <person name="Williams K.H."/>
            <person name="Hubbard S.S."/>
            <person name="Banfield J.F."/>
        </authorList>
    </citation>
    <scope>NUCLEOTIDE SEQUENCE [LARGE SCALE GENOMIC DNA]</scope>
</reference>
<dbReference type="EMBL" id="MFKO01000008">
    <property type="protein sequence ID" value="OGG41455.1"/>
    <property type="molecule type" value="Genomic_DNA"/>
</dbReference>
<feature type="domain" description="TraC-like" evidence="1">
    <location>
        <begin position="22"/>
        <end position="129"/>
    </location>
</feature>
<comment type="caution">
    <text evidence="2">The sequence shown here is derived from an EMBL/GenBank/DDBJ whole genome shotgun (WGS) entry which is preliminary data.</text>
</comment>
<dbReference type="STRING" id="1798475.A2837_03015"/>